<dbReference type="InterPro" id="IPR011011">
    <property type="entry name" value="Znf_FYVE_PHD"/>
</dbReference>
<organism evidence="8 9">
    <name type="scientific">Erythroxylum novogranatense</name>
    <dbReference type="NCBI Taxonomy" id="1862640"/>
    <lineage>
        <taxon>Eukaryota</taxon>
        <taxon>Viridiplantae</taxon>
        <taxon>Streptophyta</taxon>
        <taxon>Embryophyta</taxon>
        <taxon>Tracheophyta</taxon>
        <taxon>Spermatophyta</taxon>
        <taxon>Magnoliopsida</taxon>
        <taxon>eudicotyledons</taxon>
        <taxon>Gunneridae</taxon>
        <taxon>Pentapetalae</taxon>
        <taxon>rosids</taxon>
        <taxon>fabids</taxon>
        <taxon>Malpighiales</taxon>
        <taxon>Erythroxylaceae</taxon>
        <taxon>Erythroxylum</taxon>
    </lineage>
</organism>
<dbReference type="InterPro" id="IPR056280">
    <property type="entry name" value="AIPP2-like_SPOC"/>
</dbReference>
<feature type="region of interest" description="Disordered" evidence="6">
    <location>
        <begin position="138"/>
        <end position="167"/>
    </location>
</feature>
<evidence type="ECO:0000313" key="8">
    <source>
        <dbReference type="EMBL" id="KAJ8752753.1"/>
    </source>
</evidence>
<accession>A0AAV8SL16</accession>
<name>A0AAV8SL16_9ROSI</name>
<evidence type="ECO:0000256" key="6">
    <source>
        <dbReference type="SAM" id="MobiDB-lite"/>
    </source>
</evidence>
<feature type="compositionally biased region" description="Polar residues" evidence="6">
    <location>
        <begin position="140"/>
        <end position="161"/>
    </location>
</feature>
<dbReference type="GO" id="GO:0034244">
    <property type="term" value="P:negative regulation of transcription elongation by RNA polymerase II"/>
    <property type="evidence" value="ECO:0007669"/>
    <property type="project" value="InterPro"/>
</dbReference>
<dbReference type="Proteomes" id="UP001159364">
    <property type="component" value="Linkage Group LG10"/>
</dbReference>
<dbReference type="AlphaFoldDB" id="A0AAV8SL16"/>
<dbReference type="InterPro" id="IPR049914">
    <property type="entry name" value="PHD1-3/5-6"/>
</dbReference>
<proteinExistence type="predicted"/>
<keyword evidence="3" id="KW-0862">Zinc</keyword>
<evidence type="ECO:0000313" key="9">
    <source>
        <dbReference type="Proteomes" id="UP001159364"/>
    </source>
</evidence>
<evidence type="ECO:0000256" key="2">
    <source>
        <dbReference type="ARBA" id="ARBA00022771"/>
    </source>
</evidence>
<evidence type="ECO:0000256" key="4">
    <source>
        <dbReference type="ARBA" id="ARBA00023015"/>
    </source>
</evidence>
<dbReference type="EMBL" id="JAIWQS010000010">
    <property type="protein sequence ID" value="KAJ8752753.1"/>
    <property type="molecule type" value="Genomic_DNA"/>
</dbReference>
<reference evidence="8 9" key="1">
    <citation type="submission" date="2021-09" db="EMBL/GenBank/DDBJ databases">
        <title>Genomic insights and catalytic innovation underlie evolution of tropane alkaloids biosynthesis.</title>
        <authorList>
            <person name="Wang Y.-J."/>
            <person name="Tian T."/>
            <person name="Huang J.-P."/>
            <person name="Huang S.-X."/>
        </authorList>
    </citation>
    <scope>NUCLEOTIDE SEQUENCE [LARGE SCALE GENOMIC DNA]</scope>
    <source>
        <strain evidence="8">KIB-2018</strain>
        <tissue evidence="8">Leaf</tissue>
    </source>
</reference>
<dbReference type="PANTHER" id="PTHR33304">
    <property type="match status" value="1"/>
</dbReference>
<feature type="domain" description="AIPP2-like SPOC-like" evidence="7">
    <location>
        <begin position="348"/>
        <end position="477"/>
    </location>
</feature>
<evidence type="ECO:0000259" key="7">
    <source>
        <dbReference type="Pfam" id="PF23121"/>
    </source>
</evidence>
<dbReference type="SUPFAM" id="SSF57903">
    <property type="entry name" value="FYVE/PHD zinc finger"/>
    <property type="match status" value="1"/>
</dbReference>
<sequence>MRKDSTSGEKLTLQRTRLHTLPLVKRCEICGGVGDQEFIVTCSACRITREHVYCMWKVRFKIPDVWICDECTSNNNISLLEHGGKEGLKNSYNVFENNMDKGIRKGFDDSVGNNHSRKPKTGKVKFLDIKEVMRLDSGATKRQSPLKTNSGYKHGSSNITSRYPHPKPKARIVPAHLTKPASGAKQLTSVTTPLAPQMIKVRSSPITPAEEHRSKKQQRTDSIMAKGVKIYELNIPSKKVSCNADAKKATRKHRHIPKKTVGLASTGNSRIKKLNITVSAKEGETAHTCIDMEMEKELVISTPNFSSASNSSTIADTKHLDVNQVDLLSILPKLHVYRPWFPARHATWKGGFKFYRGGQFYCGFNAHPSSRVHRKAYNFSLKMPEVLQVQLVPQQPVLTHLFHCDYPELHDIALYFSSSSIERSEETLFELMKMKNSAMISCIDDVELLIFTSNQLHFNSQTIMASSSMKHFLWGVFRHAKGHQLLCKMLEDQSSIISSVRYKESEGANTDCREYEDMKLDVEDRKPIGTVDVAVPKHHEGKSGELEKVPVRKLETLHSIASNALREMGSELQKLQQVSYNTDKRISYTPPEVVRRINPTLPSADRLQNSLGRLSEAWEKADMPPGFEDKPRATFRH</sequence>
<dbReference type="PANTHER" id="PTHR33304:SF36">
    <property type="entry name" value="GB|AAF26970.1-RELATED"/>
    <property type="match status" value="1"/>
</dbReference>
<dbReference type="InterPro" id="IPR013083">
    <property type="entry name" value="Znf_RING/FYVE/PHD"/>
</dbReference>
<dbReference type="Gene3D" id="3.30.40.10">
    <property type="entry name" value="Zinc/RING finger domain, C3HC4 (zinc finger)"/>
    <property type="match status" value="1"/>
</dbReference>
<keyword evidence="2" id="KW-0863">Zinc-finger</keyword>
<keyword evidence="1" id="KW-0479">Metal-binding</keyword>
<evidence type="ECO:0000256" key="1">
    <source>
        <dbReference type="ARBA" id="ARBA00022723"/>
    </source>
</evidence>
<evidence type="ECO:0000256" key="5">
    <source>
        <dbReference type="ARBA" id="ARBA00023163"/>
    </source>
</evidence>
<comment type="caution">
    <text evidence="8">The sequence shown here is derived from an EMBL/GenBank/DDBJ whole genome shotgun (WGS) entry which is preliminary data.</text>
</comment>
<protein>
    <recommendedName>
        <fullName evidence="7">AIPP2-like SPOC-like domain-containing protein</fullName>
    </recommendedName>
</protein>
<dbReference type="Pfam" id="PF23121">
    <property type="entry name" value="SPOC_AIPP2"/>
    <property type="match status" value="1"/>
</dbReference>
<evidence type="ECO:0000256" key="3">
    <source>
        <dbReference type="ARBA" id="ARBA00022833"/>
    </source>
</evidence>
<keyword evidence="4" id="KW-0805">Transcription regulation</keyword>
<dbReference type="GO" id="GO:0140566">
    <property type="term" value="F:histone reader activity"/>
    <property type="evidence" value="ECO:0007669"/>
    <property type="project" value="InterPro"/>
</dbReference>
<feature type="region of interest" description="Disordered" evidence="6">
    <location>
        <begin position="616"/>
        <end position="637"/>
    </location>
</feature>
<keyword evidence="5" id="KW-0804">Transcription</keyword>
<keyword evidence="9" id="KW-1185">Reference proteome</keyword>
<dbReference type="GO" id="GO:0008270">
    <property type="term" value="F:zinc ion binding"/>
    <property type="evidence" value="ECO:0007669"/>
    <property type="project" value="UniProtKB-KW"/>
</dbReference>
<gene>
    <name evidence="8" type="ORF">K2173_007063</name>
</gene>